<keyword evidence="7" id="KW-0472">Membrane</keyword>
<evidence type="ECO:0000256" key="3">
    <source>
        <dbReference type="ARBA" id="ARBA00022525"/>
    </source>
</evidence>
<keyword evidence="4" id="KW-0800">Toxin</keyword>
<comment type="caution">
    <text evidence="9">The sequence shown here is derived from an EMBL/GenBank/DDBJ whole genome shotgun (WGS) entry which is preliminary data.</text>
</comment>
<dbReference type="PRINTS" id="PR01488">
    <property type="entry name" value="RTXTOXINA"/>
</dbReference>
<dbReference type="InterPro" id="IPR011049">
    <property type="entry name" value="Serralysin-like_metalloprot_C"/>
</dbReference>
<dbReference type="PANTHER" id="PTHR38340">
    <property type="entry name" value="S-LAYER PROTEIN"/>
    <property type="match status" value="1"/>
</dbReference>
<feature type="non-terminal residue" evidence="9">
    <location>
        <position position="862"/>
    </location>
</feature>
<evidence type="ECO:0000256" key="1">
    <source>
        <dbReference type="ARBA" id="ARBA00004370"/>
    </source>
</evidence>
<protein>
    <submittedName>
        <fullName evidence="9">Calcium-binding protein</fullName>
    </submittedName>
</protein>
<evidence type="ECO:0000313" key="10">
    <source>
        <dbReference type="Proteomes" id="UP001597186"/>
    </source>
</evidence>
<comment type="subcellular location">
    <subcellularLocation>
        <location evidence="1">Membrane</location>
    </subcellularLocation>
    <subcellularLocation>
        <location evidence="2">Secreted</location>
    </subcellularLocation>
</comment>
<gene>
    <name evidence="9" type="ORF">ACFTOW_01815</name>
</gene>
<evidence type="ECO:0000256" key="8">
    <source>
        <dbReference type="SAM" id="MobiDB-lite"/>
    </source>
</evidence>
<accession>A0ABW4E9Z1</accession>
<evidence type="ECO:0000256" key="4">
    <source>
        <dbReference type="ARBA" id="ARBA00022656"/>
    </source>
</evidence>
<proteinExistence type="predicted"/>
<dbReference type="InterPro" id="IPR050557">
    <property type="entry name" value="RTX_toxin/Mannuronan_C5-epim"/>
</dbReference>
<sequence length="862" mass="89271">MTYHLVPAADIARAHAESAGEQYRSGITQLADGGALVVFEQRVRPDPDLYIYDVEVSAQRYDATGAAQGGLISLARLEGLPQSQTPSYHPFATGLEGGGYAIGWHDRGSGDLRVQTYDAGCGLLGDVLLPLPPRYLETRDQYVDVTASGGQHVAIAALDNGGFSVTWDAGYSGILAQYVGASTIYTQTFAADGSATSAPAQIMPWVGSVSYGWDLWSTAYDAVAVGDGQYLVVMRAGEGAPGNAADHPAVVGRIFANDGSAVTGNFMISQSLETWADYASVDVLTNGDFVVAWRSGTTSMWRRFDEDGTPLTDEVPLTRQYRDVEVTAMPDGGFLIGAQFVPSGSVAYSTHAYRFDADNTLVDGDRFVFTERRVPDYDTNYYAQAPEFAVLGNGQLLGLVEGHASWNGNDWEVFTWRQLAEELGSTGNDTLTANDDGMALFGLGGDDSLQGSAAADFLDGGAGNDTLIGGAGNDTLVAGDGSDLMQGGAGDDTFFSGPGDNTIQGGDGTDRVILDGVRASGVTVRGPADNLVITYEGSRTDVTGVEHFEFRSGSFSDDLTLEDMLPLRNSTIIGTDDNDTLIGDYGDDLIYGNGGNDLIEGGEGNDRLYGRDGDDTLIGGLGNDSLDGGNGDDLLSGGAGDDTLYGGYGNDTLDGGDGHDLARVLVYSWSSGTVVTGPEHEITISSGRGVDVFRNIEAFEFTDGTLSLEEVLALRNLDLTGTAGDDTLIGDYGDDVLSGVGGNNLLDGGAGDDTLTGGTGSDTMLGGAGNDLLIGGDGFDTLDGGDGADTLLGNAGNDSLLGGAGDDLLNGGIGFDELHGDAGDDTLIGGDGFDTLYGGDGDDSLQGNAGNDELYGGDRGIA</sequence>
<dbReference type="PRINTS" id="PR00313">
    <property type="entry name" value="CABNDNGRPT"/>
</dbReference>
<dbReference type="InterPro" id="IPR003995">
    <property type="entry name" value="RTX_toxin_determinant-A"/>
</dbReference>
<dbReference type="PROSITE" id="PS00330">
    <property type="entry name" value="HEMOLYSIN_CALCIUM"/>
    <property type="match status" value="8"/>
</dbReference>
<dbReference type="InterPro" id="IPR018511">
    <property type="entry name" value="Hemolysin-typ_Ca-bd_CS"/>
</dbReference>
<keyword evidence="6" id="KW-0843">Virulence</keyword>
<evidence type="ECO:0000256" key="6">
    <source>
        <dbReference type="ARBA" id="ARBA00023026"/>
    </source>
</evidence>
<evidence type="ECO:0000256" key="2">
    <source>
        <dbReference type="ARBA" id="ARBA00004613"/>
    </source>
</evidence>
<dbReference type="Pfam" id="PF00353">
    <property type="entry name" value="HemolysinCabind"/>
    <property type="match status" value="7"/>
</dbReference>
<dbReference type="PANTHER" id="PTHR38340:SF1">
    <property type="entry name" value="S-LAYER PROTEIN"/>
    <property type="match status" value="1"/>
</dbReference>
<dbReference type="EMBL" id="JBHUDD010000011">
    <property type="protein sequence ID" value="MFD1508147.1"/>
    <property type="molecule type" value="Genomic_DNA"/>
</dbReference>
<evidence type="ECO:0000256" key="7">
    <source>
        <dbReference type="ARBA" id="ARBA00023136"/>
    </source>
</evidence>
<dbReference type="Proteomes" id="UP001597186">
    <property type="component" value="Unassembled WGS sequence"/>
</dbReference>
<keyword evidence="10" id="KW-1185">Reference proteome</keyword>
<dbReference type="RefSeq" id="WP_379912484.1">
    <property type="nucleotide sequence ID" value="NZ_JBHUDD010000011.1"/>
</dbReference>
<dbReference type="SUPFAM" id="SSF51120">
    <property type="entry name" value="beta-Roll"/>
    <property type="match status" value="3"/>
</dbReference>
<name>A0ABW4E9Z1_9RHOB</name>
<reference evidence="10" key="1">
    <citation type="journal article" date="2019" name="Int. J. Syst. Evol. Microbiol.">
        <title>The Global Catalogue of Microorganisms (GCM) 10K type strain sequencing project: providing services to taxonomists for standard genome sequencing and annotation.</title>
        <authorList>
            <consortium name="The Broad Institute Genomics Platform"/>
            <consortium name="The Broad Institute Genome Sequencing Center for Infectious Disease"/>
            <person name="Wu L."/>
            <person name="Ma J."/>
        </authorList>
    </citation>
    <scope>NUCLEOTIDE SEQUENCE [LARGE SCALE GENOMIC DNA]</scope>
    <source>
        <strain evidence="10">CGMCC 1.12477</strain>
    </source>
</reference>
<evidence type="ECO:0000313" key="9">
    <source>
        <dbReference type="EMBL" id="MFD1508147.1"/>
    </source>
</evidence>
<evidence type="ECO:0000256" key="5">
    <source>
        <dbReference type="ARBA" id="ARBA00022737"/>
    </source>
</evidence>
<keyword evidence="5" id="KW-0677">Repeat</keyword>
<dbReference type="Gene3D" id="2.150.10.10">
    <property type="entry name" value="Serralysin-like metalloprotease, C-terminal"/>
    <property type="match status" value="5"/>
</dbReference>
<keyword evidence="3" id="KW-0964">Secreted</keyword>
<feature type="region of interest" description="Disordered" evidence="8">
    <location>
        <begin position="839"/>
        <end position="862"/>
    </location>
</feature>
<organism evidence="9 10">
    <name type="scientific">Lacimonas salitolerans</name>
    <dbReference type="NCBI Taxonomy" id="1323750"/>
    <lineage>
        <taxon>Bacteria</taxon>
        <taxon>Pseudomonadati</taxon>
        <taxon>Pseudomonadota</taxon>
        <taxon>Alphaproteobacteria</taxon>
        <taxon>Rhodobacterales</taxon>
        <taxon>Paracoccaceae</taxon>
        <taxon>Lacimonas</taxon>
    </lineage>
</organism>
<dbReference type="InterPro" id="IPR001343">
    <property type="entry name" value="Hemolysn_Ca-bd"/>
</dbReference>